<dbReference type="EMBL" id="KP795453">
    <property type="protein sequence ID" value="AKN35816.1"/>
    <property type="molecule type" value="Genomic_DNA"/>
</dbReference>
<accession>A0A0H3ZQ84</accession>
<name>A0A0H3ZQ84_9VIBR</name>
<reference evidence="1" key="1">
    <citation type="journal article" date="2015" name="MBio">
        <title>Eco-Evolutionary Dynamics of Episomes among Ecologically Cohesive Bacterial Populations.</title>
        <authorList>
            <person name="Xue H."/>
            <person name="Cordero O.X."/>
            <person name="Camas F.M."/>
            <person name="Trimble W."/>
            <person name="Meyer F."/>
            <person name="Guglielmini J."/>
            <person name="Rocha E.P."/>
            <person name="Polz M.F."/>
        </authorList>
    </citation>
    <scope>NUCLEOTIDE SEQUENCE</scope>
    <source>
        <strain evidence="1">FF_304</strain>
    </source>
</reference>
<organism evidence="1">
    <name type="scientific">Vibrio sp. FF_304</name>
    <dbReference type="NCBI Taxonomy" id="1652833"/>
    <lineage>
        <taxon>Bacteria</taxon>
        <taxon>Pseudomonadati</taxon>
        <taxon>Pseudomonadota</taxon>
        <taxon>Gammaproteobacteria</taxon>
        <taxon>Vibrionales</taxon>
        <taxon>Vibrionaceae</taxon>
        <taxon>Vibrio</taxon>
    </lineage>
</organism>
<evidence type="ECO:0000313" key="1">
    <source>
        <dbReference type="EMBL" id="AKN35816.1"/>
    </source>
</evidence>
<dbReference type="AlphaFoldDB" id="A0A0H3ZQ84"/>
<proteinExistence type="predicted"/>
<protein>
    <recommendedName>
        <fullName evidence="2">Phage antitermination protein Q</fullName>
    </recommendedName>
</protein>
<sequence>MANWDEIFDQWARWVHQGALVPGGQSVLGKLIECQGVFGGGGGGGPVLDCIEADVEAAVLRLAAEDQAAATTFRMEYGAVGNMNDDTQLKRALRVGISLPTYKRRLKKARDYVIQALTKKRTQGNV</sequence>
<evidence type="ECO:0008006" key="2">
    <source>
        <dbReference type="Google" id="ProtNLM"/>
    </source>
</evidence>